<evidence type="ECO:0000313" key="9">
    <source>
        <dbReference type="EMBL" id="AEH09357.1"/>
    </source>
</evidence>
<dbReference type="PANTHER" id="PTHR43386:SF1">
    <property type="entry name" value="D,D-DIPEPTIDE TRANSPORT SYSTEM PERMEASE PROTEIN DDPC-RELATED"/>
    <property type="match status" value="1"/>
</dbReference>
<keyword evidence="2 7" id="KW-0813">Transport</keyword>
<dbReference type="InterPro" id="IPR000515">
    <property type="entry name" value="MetI-like"/>
</dbReference>
<feature type="transmembrane region" description="Helical" evidence="7">
    <location>
        <begin position="207"/>
        <end position="232"/>
    </location>
</feature>
<protein>
    <submittedName>
        <fullName evidence="9">ABC-type transporter, integral membrane subunit</fullName>
    </submittedName>
</protein>
<evidence type="ECO:0000256" key="2">
    <source>
        <dbReference type="ARBA" id="ARBA00022448"/>
    </source>
</evidence>
<name>F8AWM0_9ACTN</name>
<keyword evidence="5 7" id="KW-1133">Transmembrane helix</keyword>
<feature type="transmembrane region" description="Helical" evidence="7">
    <location>
        <begin position="87"/>
        <end position="113"/>
    </location>
</feature>
<dbReference type="PANTHER" id="PTHR43386">
    <property type="entry name" value="OLIGOPEPTIDE TRANSPORT SYSTEM PERMEASE PROTEIN APPC"/>
    <property type="match status" value="1"/>
</dbReference>
<dbReference type="InterPro" id="IPR050366">
    <property type="entry name" value="BP-dependent_transpt_permease"/>
</dbReference>
<feature type="transmembrane region" description="Helical" evidence="7">
    <location>
        <begin position="23"/>
        <end position="45"/>
    </location>
</feature>
<evidence type="ECO:0000256" key="7">
    <source>
        <dbReference type="RuleBase" id="RU363032"/>
    </source>
</evidence>
<dbReference type="Gene3D" id="1.10.3720.10">
    <property type="entry name" value="MetI-like"/>
    <property type="match status" value="1"/>
</dbReference>
<feature type="domain" description="ABC transmembrane type-1" evidence="8">
    <location>
        <begin position="85"/>
        <end position="274"/>
    </location>
</feature>
<dbReference type="InterPro" id="IPR035906">
    <property type="entry name" value="MetI-like_sf"/>
</dbReference>
<evidence type="ECO:0000256" key="5">
    <source>
        <dbReference type="ARBA" id="ARBA00022989"/>
    </source>
</evidence>
<evidence type="ECO:0000259" key="8">
    <source>
        <dbReference type="PROSITE" id="PS50928"/>
    </source>
</evidence>
<evidence type="ECO:0000256" key="1">
    <source>
        <dbReference type="ARBA" id="ARBA00004651"/>
    </source>
</evidence>
<dbReference type="KEGG" id="fsy:FsymDg_1921"/>
<dbReference type="PROSITE" id="PS50928">
    <property type="entry name" value="ABC_TM1"/>
    <property type="match status" value="1"/>
</dbReference>
<keyword evidence="4 7" id="KW-0812">Transmembrane</keyword>
<comment type="similarity">
    <text evidence="7">Belongs to the binding-protein-dependent transport system permease family.</text>
</comment>
<evidence type="ECO:0000256" key="3">
    <source>
        <dbReference type="ARBA" id="ARBA00022475"/>
    </source>
</evidence>
<dbReference type="GO" id="GO:0005886">
    <property type="term" value="C:plasma membrane"/>
    <property type="evidence" value="ECO:0007669"/>
    <property type="project" value="UniProtKB-SubCell"/>
</dbReference>
<dbReference type="GO" id="GO:0055085">
    <property type="term" value="P:transmembrane transport"/>
    <property type="evidence" value="ECO:0007669"/>
    <property type="project" value="InterPro"/>
</dbReference>
<dbReference type="eggNOG" id="COG1173">
    <property type="taxonomic scope" value="Bacteria"/>
</dbReference>
<dbReference type="EMBL" id="CP002801">
    <property type="protein sequence ID" value="AEH09357.1"/>
    <property type="molecule type" value="Genomic_DNA"/>
</dbReference>
<dbReference type="HOGENOM" id="CLU_028518_1_1_11"/>
<accession>F8AWM0</accession>
<dbReference type="RefSeq" id="WP_013873304.1">
    <property type="nucleotide sequence ID" value="NC_015656.1"/>
</dbReference>
<keyword evidence="3" id="KW-1003">Cell membrane</keyword>
<dbReference type="CDD" id="cd06261">
    <property type="entry name" value="TM_PBP2"/>
    <property type="match status" value="1"/>
</dbReference>
<dbReference type="Pfam" id="PF00528">
    <property type="entry name" value="BPD_transp_1"/>
    <property type="match status" value="1"/>
</dbReference>
<proteinExistence type="inferred from homology"/>
<feature type="transmembrane region" description="Helical" evidence="7">
    <location>
        <begin position="134"/>
        <end position="159"/>
    </location>
</feature>
<sequence length="283" mass="29297">MNATTAAFGAARPRWRATRGSHILLAISALAVALIVALLLFPGVFAPYAPDTNDVRHTFSPPSSAHYLGTDQLGRDVFSRLVYGARYSVTTGLVATAIAVVAGSLVGLSAAAGSRLADALIMRLTDVWMAFPEVLLALLVIALIGTGSTQIAVAIGVAAVPYYGRLVRGQALAVTKAEYVEAAKILGVPAWRYVLRHVLPNVGGPVVVLASLGTGSAIAAAAGLSLLGLGPLPPTPEWGVMLAEGQTYLANAWWIAVFPGLAIVVVVLVSTTLGRSLQARSLR</sequence>
<evidence type="ECO:0000256" key="6">
    <source>
        <dbReference type="ARBA" id="ARBA00023136"/>
    </source>
</evidence>
<comment type="subcellular location">
    <subcellularLocation>
        <location evidence="1 7">Cell membrane</location>
        <topology evidence="1 7">Multi-pass membrane protein</topology>
    </subcellularLocation>
</comment>
<dbReference type="SUPFAM" id="SSF161098">
    <property type="entry name" value="MetI-like"/>
    <property type="match status" value="1"/>
</dbReference>
<evidence type="ECO:0000313" key="10">
    <source>
        <dbReference type="Proteomes" id="UP000001549"/>
    </source>
</evidence>
<gene>
    <name evidence="9" type="ordered locus">FsymDg_1921</name>
</gene>
<evidence type="ECO:0000256" key="4">
    <source>
        <dbReference type="ARBA" id="ARBA00022692"/>
    </source>
</evidence>
<feature type="transmembrane region" description="Helical" evidence="7">
    <location>
        <begin position="252"/>
        <end position="273"/>
    </location>
</feature>
<reference evidence="9 10" key="1">
    <citation type="submission" date="2011-05" db="EMBL/GenBank/DDBJ databases">
        <title>Complete sequence of chromosome of Frankia symbiont of Datisca glomerata.</title>
        <authorList>
            <consortium name="US DOE Joint Genome Institute"/>
            <person name="Lucas S."/>
            <person name="Han J."/>
            <person name="Lapidus A."/>
            <person name="Cheng J.-F."/>
            <person name="Goodwin L."/>
            <person name="Pitluck S."/>
            <person name="Peters L."/>
            <person name="Mikhailova N."/>
            <person name="Chertkov O."/>
            <person name="Teshima H."/>
            <person name="Han C."/>
            <person name="Tapia R."/>
            <person name="Land M."/>
            <person name="Hauser L."/>
            <person name="Kyrpides N."/>
            <person name="Ivanova N."/>
            <person name="Pagani I."/>
            <person name="Berry A."/>
            <person name="Pawlowski K."/>
            <person name="Persson T."/>
            <person name="Vanden Heuvel B."/>
            <person name="Benson D."/>
            <person name="Woyke T."/>
        </authorList>
    </citation>
    <scope>NUCLEOTIDE SEQUENCE [LARGE SCALE GENOMIC DNA]</scope>
    <source>
        <strain evidence="10">4085684</strain>
    </source>
</reference>
<organism evidence="9 10">
    <name type="scientific">Candidatus Protofrankia datiscae</name>
    <dbReference type="NCBI Taxonomy" id="2716812"/>
    <lineage>
        <taxon>Bacteria</taxon>
        <taxon>Bacillati</taxon>
        <taxon>Actinomycetota</taxon>
        <taxon>Actinomycetes</taxon>
        <taxon>Frankiales</taxon>
        <taxon>Frankiaceae</taxon>
        <taxon>Protofrankia</taxon>
    </lineage>
</organism>
<dbReference type="Proteomes" id="UP000001549">
    <property type="component" value="Chromosome"/>
</dbReference>
<keyword evidence="6 7" id="KW-0472">Membrane</keyword>
<keyword evidence="10" id="KW-1185">Reference proteome</keyword>
<dbReference type="AlphaFoldDB" id="F8AWM0"/>
<dbReference type="STRING" id="656024.FsymDg_1921"/>